<dbReference type="KEGG" id="broo:brsh051_03610"/>
<evidence type="ECO:0000256" key="1">
    <source>
        <dbReference type="SAM" id="MobiDB-lite"/>
    </source>
</evidence>
<dbReference type="RefSeq" id="WP_286267007.1">
    <property type="nucleotide sequence ID" value="NZ_AP028056.1"/>
</dbReference>
<feature type="region of interest" description="Disordered" evidence="1">
    <location>
        <begin position="950"/>
        <end position="971"/>
    </location>
</feature>
<reference evidence="2" key="1">
    <citation type="journal article" date="2024" name="Int. J. Syst. Evol. Microbiol.">
        <title>Brooklawnia propionicigenes sp. nov., a facultatively anaerobic, propionate-producing bacterium isolated from a methanogenic reactor treating waste from cattle farms.</title>
        <authorList>
            <person name="Akita Y."/>
            <person name="Ueki A."/>
            <person name="Tonouchi A."/>
            <person name="Sugawara Y."/>
            <person name="Honma S."/>
            <person name="Kaku N."/>
            <person name="Ueki K."/>
        </authorList>
    </citation>
    <scope>NUCLEOTIDE SEQUENCE</scope>
    <source>
        <strain evidence="2">SH051</strain>
    </source>
</reference>
<proteinExistence type="predicted"/>
<evidence type="ECO:0000313" key="3">
    <source>
        <dbReference type="Proteomes" id="UP001431656"/>
    </source>
</evidence>
<accession>A0AAN0KGF4</accession>
<dbReference type="EMBL" id="AP028056">
    <property type="protein sequence ID" value="BEH01080.1"/>
    <property type="molecule type" value="Genomic_DNA"/>
</dbReference>
<protein>
    <submittedName>
        <fullName evidence="2">Uncharacterized protein</fullName>
    </submittedName>
</protein>
<keyword evidence="3" id="KW-1185">Reference proteome</keyword>
<evidence type="ECO:0000313" key="2">
    <source>
        <dbReference type="EMBL" id="BEH01080.1"/>
    </source>
</evidence>
<organism evidence="2 3">
    <name type="scientific">Brooklawnia propionicigenes</name>
    <dbReference type="NCBI Taxonomy" id="3041175"/>
    <lineage>
        <taxon>Bacteria</taxon>
        <taxon>Bacillati</taxon>
        <taxon>Actinomycetota</taxon>
        <taxon>Actinomycetes</taxon>
        <taxon>Propionibacteriales</taxon>
        <taxon>Propionibacteriaceae</taxon>
        <taxon>Brooklawnia</taxon>
    </lineage>
</organism>
<name>A0AAN0KGF4_9ACTN</name>
<dbReference type="Proteomes" id="UP001431656">
    <property type="component" value="Chromosome"/>
</dbReference>
<gene>
    <name evidence="2" type="ORF">brsh051_03610</name>
</gene>
<dbReference type="AlphaFoldDB" id="A0AAN0KGF4"/>
<sequence length="1089" mass="117583">MSSLFAPPELLSAYAMAEDGSGPDLPFGTHLRIFAGFGASFPLAPFAVYKIVSQPSELLDVRVLDREGRPHRDLDLARLGVADIQLGLHDDDNWRTVRLELIDPDARLEGAAVLGPRGRRFAGLVRDEPRWLFSGPFMHRLHLWGSSSQLGINPWRVPWYELFEGSHELAGVLALPIDGEYTWYAHGDSTAAEGRVERGAPQRLNPMDRPDGQDVGISSDQELRRVAAMLASGQLGGGLETLLAHLVDDRPPPWKQHEHQPMQDPNGKRQVVRAPRLGTLQTAVMDPGLARHFGFATQFDDLPDLDGGGGWDTLAIVGLLALDPREYLRRGLDLTALHDDQRPGTHALLESLMWALENSSGLDPRPAIAERMRFVRNEGLVAAPFLTVVAPVPPWLPPTLARPQVVDHRWQSATDGYPSRLYRASLAFPQPQVASLAALAAQFDGEWTARHDQLDIADGDPGQRAVPRVVGHETDPSARVRGLGGGALEPAGLLSDKAIPDVGPLDYRVWASDMFGRFGQPVDFTVEPPPRPVPPPPVLRYHLERAEIDPLVSADESPGVIRLMVAIPHAFPASRFTPAESQLLGSAIVVPRIDDLAAGSWTIESLTLKLGGSNRTVGTTDSGFTEVELPLPRLSPQQRGRWTLTGYFTDTTGVHSEVATLPIEVTDPRPPKVYPTGIGLFWSSAPGPSSEVELMLTWPAVDGSKHRVYLSDQQGLRLRPQDVAEAVAGVAPSRGRVAAAGCRRVLDGGQIDRTAFRLLTESPVVAGADGAVFTTRLPRSLETVQFLRIVPLGPDGAEPPFDSCGIVAVAVPDSRGPVAPRIDGHVDPATGAATLRVVTDGFDRSALQRDEPGLFDPGVAGTEPPRFRIRRAVGPVADPVYARVLREGPMQILNSAATPAVFEATFLDDGGVGRGLEPFVRYVYWAEVRLPPERRIPAGVTLLDPPGGVTVPNPAARQPHPRPLSPPSAPRVLMHLPPNPPDRPGVDTITVLREPGDAVDEVKLTITVADAPRSHALAIGPYRAAIWYQWPGHTIRPAVAELAWPELSDGVVPIVVKVPVAVDPDAVLGLRVAFVDPAGRIGEIASLNV</sequence>